<name>A0AAE6G3H9_MYXXA</name>
<dbReference type="PANTHER" id="PTHR37810:SF5">
    <property type="entry name" value="IMMUNITY PROTEIN SDPI"/>
    <property type="match status" value="1"/>
</dbReference>
<sequence>MKTRIAHVVNAVAIVAAVGIAGALYSKLPDPVPTHWNFQGQPDGFTPKPLGAFLGPAVMTGVWLLSLFTSRASARAATRRGPAVLVHTLVIVIIGVVSSASLLAAVKQSAPAGSLVRAHGMKDVSEED</sequence>
<evidence type="ECO:0000313" key="4">
    <source>
        <dbReference type="Proteomes" id="UP000320179"/>
    </source>
</evidence>
<feature type="transmembrane region" description="Helical" evidence="1">
    <location>
        <begin position="50"/>
        <end position="70"/>
    </location>
</feature>
<feature type="transmembrane region" description="Helical" evidence="1">
    <location>
        <begin position="82"/>
        <end position="106"/>
    </location>
</feature>
<protein>
    <recommendedName>
        <fullName evidence="2">DUF1648 domain-containing protein</fullName>
    </recommendedName>
</protein>
<evidence type="ECO:0000313" key="3">
    <source>
        <dbReference type="EMBL" id="QDE69991.1"/>
    </source>
</evidence>
<feature type="transmembrane region" description="Helical" evidence="1">
    <location>
        <begin position="7"/>
        <end position="26"/>
    </location>
</feature>
<gene>
    <name evidence="3" type="ORF">BHS09_25085</name>
</gene>
<reference evidence="3 4" key="1">
    <citation type="journal article" date="2019" name="Science">
        <title>Social genes are selection hotspots in kin groups of a soil microbe.</title>
        <authorList>
            <person name="Wielgoss S."/>
            <person name="Wolfensberger R."/>
            <person name="Sun L."/>
            <person name="Fiegna F."/>
            <person name="Velicer G.J."/>
        </authorList>
    </citation>
    <scope>NUCLEOTIDE SEQUENCE [LARGE SCALE GENOMIC DNA]</scope>
    <source>
        <strain evidence="3 4">MC3.5.9c15</strain>
    </source>
</reference>
<keyword evidence="1" id="KW-1133">Transmembrane helix</keyword>
<dbReference type="AlphaFoldDB" id="A0AAE6G3H9"/>
<proteinExistence type="predicted"/>
<dbReference type="Pfam" id="PF07853">
    <property type="entry name" value="DUF1648"/>
    <property type="match status" value="1"/>
</dbReference>
<evidence type="ECO:0000259" key="2">
    <source>
        <dbReference type="Pfam" id="PF07853"/>
    </source>
</evidence>
<accession>A0AAE6G3H9</accession>
<feature type="domain" description="DUF1648" evidence="2">
    <location>
        <begin position="14"/>
        <end position="60"/>
    </location>
</feature>
<keyword evidence="1" id="KW-0472">Membrane</keyword>
<evidence type="ECO:0000256" key="1">
    <source>
        <dbReference type="SAM" id="Phobius"/>
    </source>
</evidence>
<organism evidence="3 4">
    <name type="scientific">Myxococcus xanthus</name>
    <dbReference type="NCBI Taxonomy" id="34"/>
    <lineage>
        <taxon>Bacteria</taxon>
        <taxon>Pseudomonadati</taxon>
        <taxon>Myxococcota</taxon>
        <taxon>Myxococcia</taxon>
        <taxon>Myxococcales</taxon>
        <taxon>Cystobacterineae</taxon>
        <taxon>Myxococcaceae</taxon>
        <taxon>Myxococcus</taxon>
    </lineage>
</organism>
<dbReference type="Proteomes" id="UP000320179">
    <property type="component" value="Chromosome"/>
</dbReference>
<dbReference type="PANTHER" id="PTHR37810">
    <property type="entry name" value="IMMUNITY PROTEIN SDPI"/>
    <property type="match status" value="1"/>
</dbReference>
<dbReference type="GO" id="GO:0009636">
    <property type="term" value="P:response to toxic substance"/>
    <property type="evidence" value="ECO:0007669"/>
    <property type="project" value="TreeGrafter"/>
</dbReference>
<dbReference type="EMBL" id="CP017174">
    <property type="protein sequence ID" value="QDE69991.1"/>
    <property type="molecule type" value="Genomic_DNA"/>
</dbReference>
<dbReference type="InterPro" id="IPR012867">
    <property type="entry name" value="DUF1648"/>
</dbReference>
<keyword evidence="1" id="KW-0812">Transmembrane</keyword>
<dbReference type="RefSeq" id="WP_140799385.1">
    <property type="nucleotide sequence ID" value="NZ_CP017173.1"/>
</dbReference>